<gene>
    <name evidence="3" type="primary">LOC104585046</name>
    <name evidence="2" type="ORF">BRADI_4g23585v3</name>
</gene>
<dbReference type="EMBL" id="CM000883">
    <property type="protein sequence ID" value="KQJ89116.1"/>
    <property type="molecule type" value="Genomic_DNA"/>
</dbReference>
<dbReference type="AlphaFoldDB" id="A0A0Q3ES61"/>
<dbReference type="EnsemblPlants" id="KQJ89116">
    <property type="protein sequence ID" value="KQJ89116"/>
    <property type="gene ID" value="BRADI_4g23585v3"/>
</dbReference>
<dbReference type="OrthoDB" id="680142at2759"/>
<proteinExistence type="predicted"/>
<dbReference type="PANTHER" id="PTHR31672">
    <property type="entry name" value="BNACNNG10540D PROTEIN"/>
    <property type="match status" value="1"/>
</dbReference>
<dbReference type="RefSeq" id="XP_010239256.1">
    <property type="nucleotide sequence ID" value="XM_010240954.1"/>
</dbReference>
<evidence type="ECO:0000259" key="1">
    <source>
        <dbReference type="Pfam" id="PF08268"/>
    </source>
</evidence>
<evidence type="ECO:0000313" key="2">
    <source>
        <dbReference type="EMBL" id="KQJ89116.1"/>
    </source>
</evidence>
<protein>
    <recommendedName>
        <fullName evidence="1">F-box associated beta-propeller type 3 domain-containing protein</fullName>
    </recommendedName>
</protein>
<dbReference type="Pfam" id="PF08268">
    <property type="entry name" value="FBA_3"/>
    <property type="match status" value="1"/>
</dbReference>
<evidence type="ECO:0000313" key="3">
    <source>
        <dbReference type="EnsemblPlants" id="KQJ89116"/>
    </source>
</evidence>
<reference evidence="3" key="3">
    <citation type="submission" date="2018-08" db="UniProtKB">
        <authorList>
            <consortium name="EnsemblPlants"/>
        </authorList>
    </citation>
    <scope>IDENTIFICATION</scope>
    <source>
        <strain evidence="3">cv. Bd21</strain>
    </source>
</reference>
<dbReference type="InterPro" id="IPR017451">
    <property type="entry name" value="F-box-assoc_interact_dom"/>
</dbReference>
<dbReference type="InterPro" id="IPR013187">
    <property type="entry name" value="F-box-assoc_dom_typ3"/>
</dbReference>
<dbReference type="PANTHER" id="PTHR31672:SF13">
    <property type="entry name" value="F-BOX PROTEIN CPR30-LIKE"/>
    <property type="match status" value="1"/>
</dbReference>
<evidence type="ECO:0000313" key="4">
    <source>
        <dbReference type="Proteomes" id="UP000008810"/>
    </source>
</evidence>
<dbReference type="Proteomes" id="UP000008810">
    <property type="component" value="Chromosome 4"/>
</dbReference>
<dbReference type="GeneID" id="104585046"/>
<dbReference type="Gramene" id="KQJ89116">
    <property type="protein sequence ID" value="KQJ89116"/>
    <property type="gene ID" value="BRADI_4g23585v3"/>
</dbReference>
<dbReference type="KEGG" id="bdi:104585046"/>
<dbReference type="FunCoup" id="A0A0Q3ES61">
    <property type="interactions" value="1803"/>
</dbReference>
<feature type="domain" description="F-box associated beta-propeller type 3" evidence="1">
    <location>
        <begin position="6"/>
        <end position="200"/>
    </location>
</feature>
<accession>A0A0Q3ES61</accession>
<dbReference type="InterPro" id="IPR050796">
    <property type="entry name" value="SCF_F-box_component"/>
</dbReference>
<name>A0A0Q3ES61_BRADI</name>
<sequence length="284" mass="31595">MTNMIFPTHCDGLVALATAGDQVFVCNPATHEFVALPQGTPDVRECRPEPGAAALGFNPYTNRHVVATYFYRRYEACSADDGTLDYDIGHELFTLGGGGGDDDDSWSWELTEDPPLPIISTRPVCIEGTFYWASTNNRLLKFSLRDNKFAVIPLPPGTSYHYTLNTLTSLDGHLCYLHTASATVYDVWQLADDGGDMTWSLPCRIDTFDEGLGCEAFLPVWAGAGRMLVAVDYEKLYWCREKSGRLEEALDLEEDVDLGRQDGELYRHHAVPYAESLISIRSCT</sequence>
<reference evidence="2" key="2">
    <citation type="submission" date="2017-06" db="EMBL/GenBank/DDBJ databases">
        <title>WGS assembly of Brachypodium distachyon.</title>
        <authorList>
            <consortium name="The International Brachypodium Initiative"/>
            <person name="Lucas S."/>
            <person name="Harmon-Smith M."/>
            <person name="Lail K."/>
            <person name="Tice H."/>
            <person name="Grimwood J."/>
            <person name="Bruce D."/>
            <person name="Barry K."/>
            <person name="Shu S."/>
            <person name="Lindquist E."/>
            <person name="Wang M."/>
            <person name="Pitluck S."/>
            <person name="Vogel J.P."/>
            <person name="Garvin D.F."/>
            <person name="Mockler T.C."/>
            <person name="Schmutz J."/>
            <person name="Rokhsar D."/>
            <person name="Bevan M.W."/>
        </authorList>
    </citation>
    <scope>NUCLEOTIDE SEQUENCE</scope>
    <source>
        <strain evidence="2">Bd21</strain>
    </source>
</reference>
<keyword evidence="4" id="KW-1185">Reference proteome</keyword>
<dbReference type="NCBIfam" id="TIGR01640">
    <property type="entry name" value="F_box_assoc_1"/>
    <property type="match status" value="1"/>
</dbReference>
<reference evidence="2 3" key="1">
    <citation type="journal article" date="2010" name="Nature">
        <title>Genome sequencing and analysis of the model grass Brachypodium distachyon.</title>
        <authorList>
            <consortium name="International Brachypodium Initiative"/>
        </authorList>
    </citation>
    <scope>NUCLEOTIDE SEQUENCE [LARGE SCALE GENOMIC DNA]</scope>
    <source>
        <strain evidence="2 3">Bd21</strain>
    </source>
</reference>
<organism evidence="2">
    <name type="scientific">Brachypodium distachyon</name>
    <name type="common">Purple false brome</name>
    <name type="synonym">Trachynia distachya</name>
    <dbReference type="NCBI Taxonomy" id="15368"/>
    <lineage>
        <taxon>Eukaryota</taxon>
        <taxon>Viridiplantae</taxon>
        <taxon>Streptophyta</taxon>
        <taxon>Embryophyta</taxon>
        <taxon>Tracheophyta</taxon>
        <taxon>Spermatophyta</taxon>
        <taxon>Magnoliopsida</taxon>
        <taxon>Liliopsida</taxon>
        <taxon>Poales</taxon>
        <taxon>Poaceae</taxon>
        <taxon>BOP clade</taxon>
        <taxon>Pooideae</taxon>
        <taxon>Stipodae</taxon>
        <taxon>Brachypodieae</taxon>
        <taxon>Brachypodium</taxon>
    </lineage>
</organism>